<proteinExistence type="predicted"/>
<organism evidence="1 2">
    <name type="scientific">Stephania cephalantha</name>
    <dbReference type="NCBI Taxonomy" id="152367"/>
    <lineage>
        <taxon>Eukaryota</taxon>
        <taxon>Viridiplantae</taxon>
        <taxon>Streptophyta</taxon>
        <taxon>Embryophyta</taxon>
        <taxon>Tracheophyta</taxon>
        <taxon>Spermatophyta</taxon>
        <taxon>Magnoliopsida</taxon>
        <taxon>Ranunculales</taxon>
        <taxon>Menispermaceae</taxon>
        <taxon>Menispermoideae</taxon>
        <taxon>Cissampelideae</taxon>
        <taxon>Stephania</taxon>
    </lineage>
</organism>
<dbReference type="PANTHER" id="PTHR48040:SF13">
    <property type="entry name" value="ABC TRANSPORTER G FAMILY MEMBER 31"/>
    <property type="match status" value="1"/>
</dbReference>
<sequence>MLSSSPRVKLCTKALETKSLSYLNTWDSSARKGKALQNFTNGICDMGTQSYLLHNRLCPYCQQERNGFAIPASLACIQPSTVAKNRRASNLCWAAWLPFSQACRVLRSRAILGIVKIKDGYNPATWMLEMTAPAVEDQLHIDFAEILKEQLFTEKEQQERVRHCPSHFL</sequence>
<protein>
    <submittedName>
        <fullName evidence="1">Uncharacterized protein</fullName>
    </submittedName>
</protein>
<dbReference type="Proteomes" id="UP001419268">
    <property type="component" value="Unassembled WGS sequence"/>
</dbReference>
<name>A0AAP0HFI0_9MAGN</name>
<dbReference type="EMBL" id="JBBNAG010000013">
    <property type="protein sequence ID" value="KAK9082857.1"/>
    <property type="molecule type" value="Genomic_DNA"/>
</dbReference>
<dbReference type="PANTHER" id="PTHR48040">
    <property type="entry name" value="PLEIOTROPIC DRUG RESISTANCE PROTEIN 1-LIKE ISOFORM X1"/>
    <property type="match status" value="1"/>
</dbReference>
<dbReference type="AlphaFoldDB" id="A0AAP0HFI0"/>
<evidence type="ECO:0000313" key="1">
    <source>
        <dbReference type="EMBL" id="KAK9082857.1"/>
    </source>
</evidence>
<accession>A0AAP0HFI0</accession>
<evidence type="ECO:0000313" key="2">
    <source>
        <dbReference type="Proteomes" id="UP001419268"/>
    </source>
</evidence>
<gene>
    <name evidence="1" type="ORF">Scep_029328</name>
</gene>
<keyword evidence="2" id="KW-1185">Reference proteome</keyword>
<reference evidence="1 2" key="1">
    <citation type="submission" date="2024-01" db="EMBL/GenBank/DDBJ databases">
        <title>Genome assemblies of Stephania.</title>
        <authorList>
            <person name="Yang L."/>
        </authorList>
    </citation>
    <scope>NUCLEOTIDE SEQUENCE [LARGE SCALE GENOMIC DNA]</scope>
    <source>
        <strain evidence="1">JXDWG</strain>
        <tissue evidence="1">Leaf</tissue>
    </source>
</reference>
<comment type="caution">
    <text evidence="1">The sequence shown here is derived from an EMBL/GenBank/DDBJ whole genome shotgun (WGS) entry which is preliminary data.</text>
</comment>